<evidence type="ECO:0000259" key="8">
    <source>
        <dbReference type="PROSITE" id="PS00624"/>
    </source>
</evidence>
<dbReference type="InterPro" id="IPR000172">
    <property type="entry name" value="GMC_OxRdtase_N"/>
</dbReference>
<keyword evidence="10" id="KW-1185">Reference proteome</keyword>
<dbReference type="PANTHER" id="PTHR11552:SF147">
    <property type="entry name" value="CHOLINE DEHYDROGENASE, MITOCHONDRIAL"/>
    <property type="match status" value="1"/>
</dbReference>
<dbReference type="AlphaFoldDB" id="A0A494Y763"/>
<dbReference type="SUPFAM" id="SSF54373">
    <property type="entry name" value="FAD-linked reductases, C-terminal domain"/>
    <property type="match status" value="1"/>
</dbReference>
<organism evidence="9 10">
    <name type="scientific">Pararobbsia silviterrae</name>
    <dbReference type="NCBI Taxonomy" id="1792498"/>
    <lineage>
        <taxon>Bacteria</taxon>
        <taxon>Pseudomonadati</taxon>
        <taxon>Pseudomonadota</taxon>
        <taxon>Betaproteobacteria</taxon>
        <taxon>Burkholderiales</taxon>
        <taxon>Burkholderiaceae</taxon>
        <taxon>Pararobbsia</taxon>
    </lineage>
</organism>
<dbReference type="Proteomes" id="UP000270342">
    <property type="component" value="Unassembled WGS sequence"/>
</dbReference>
<dbReference type="PIRSF" id="PIRSF000137">
    <property type="entry name" value="Alcohol_oxidase"/>
    <property type="match status" value="1"/>
</dbReference>
<reference evidence="9 10" key="1">
    <citation type="submission" date="2018-10" db="EMBL/GenBank/DDBJ databases">
        <title>Robbsia sp. DHC34, isolated from soil.</title>
        <authorList>
            <person name="Gao Z.-H."/>
            <person name="Qiu L.-H."/>
        </authorList>
    </citation>
    <scope>NUCLEOTIDE SEQUENCE [LARGE SCALE GENOMIC DNA]</scope>
    <source>
        <strain evidence="9 10">DHC34</strain>
    </source>
</reference>
<keyword evidence="4 5" id="KW-0274">FAD</keyword>
<dbReference type="Gene3D" id="3.50.50.60">
    <property type="entry name" value="FAD/NAD(P)-binding domain"/>
    <property type="match status" value="1"/>
</dbReference>
<evidence type="ECO:0000256" key="2">
    <source>
        <dbReference type="ARBA" id="ARBA00010790"/>
    </source>
</evidence>
<dbReference type="InterPro" id="IPR007867">
    <property type="entry name" value="GMC_OxRtase_C"/>
</dbReference>
<dbReference type="PROSITE" id="PS51257">
    <property type="entry name" value="PROKAR_LIPOPROTEIN"/>
    <property type="match status" value="1"/>
</dbReference>
<dbReference type="RefSeq" id="WP_121082288.1">
    <property type="nucleotide sequence ID" value="NZ_RBZU01000001.1"/>
</dbReference>
<evidence type="ECO:0000259" key="7">
    <source>
        <dbReference type="PROSITE" id="PS00623"/>
    </source>
</evidence>
<dbReference type="InterPro" id="IPR036188">
    <property type="entry name" value="FAD/NAD-bd_sf"/>
</dbReference>
<dbReference type="SUPFAM" id="SSF51905">
    <property type="entry name" value="FAD/NAD(P)-binding domain"/>
    <property type="match status" value="1"/>
</dbReference>
<evidence type="ECO:0000256" key="5">
    <source>
        <dbReference type="PIRSR" id="PIRSR000137-2"/>
    </source>
</evidence>
<protein>
    <submittedName>
        <fullName evidence="9">GMC family oxidoreductase</fullName>
    </submittedName>
</protein>
<feature type="domain" description="Glucose-methanol-choline oxidoreductase N-terminal" evidence="7">
    <location>
        <begin position="89"/>
        <end position="112"/>
    </location>
</feature>
<sequence length="557" mass="59993">MGSTARSSTYDYIVVGAGSAGCATAARLADACPHATIALLEAGPSDHSALIHTPLGLAALVARRSRYNWMFRTAPQAALSDRKTWQPRGRGLGGSSSINAMVYTRGHPLDYDEWEAAGCPGWGWRDVLPYFRRAESNVRGASTYHGENGPLIVSDLRDVNVFSWRFVNAAVQAGYLPNDDFNGESQEGVGIYQVTQRNGERWNAARAYLHSRVRGNLHVITHAHALRIVFDGRRAAGVDISRAGRAETLHARAEVIVCSGAFGSPQLLMCSGIGPASTLRGLGIDVVHDAPGVGANLQDHLDFTFQKRIPGDTETVGLTIGSLPAWVRRWSMYRRHRRGLFASNVAEAGGFVKTDPALRRPDIQFHFCVALVDEHGRRLHYGAGYSLHVCVLRPRSRGTVTIESRDTRDAPVVDPRFLSDPYDAEAMLRGVKAARRILEAPALADHGGRELRTHDLKTDAELMAAVRADAETIYHPVGTCRMGSDPASVVDPDLRVRGVTGLRVIDASIMPTLIGGNTNAPTIMIAERAVDRMVGTMSPAAAPLVLAPGSALGPAGA</sequence>
<dbReference type="InterPro" id="IPR012132">
    <property type="entry name" value="GMC_OxRdtase"/>
</dbReference>
<dbReference type="Pfam" id="PF05199">
    <property type="entry name" value="GMC_oxred_C"/>
    <property type="match status" value="1"/>
</dbReference>
<dbReference type="EMBL" id="RBZU01000001">
    <property type="protein sequence ID" value="RKP58559.1"/>
    <property type="molecule type" value="Genomic_DNA"/>
</dbReference>
<dbReference type="GO" id="GO:0050660">
    <property type="term" value="F:flavin adenine dinucleotide binding"/>
    <property type="evidence" value="ECO:0007669"/>
    <property type="project" value="InterPro"/>
</dbReference>
<comment type="cofactor">
    <cofactor evidence="1 5">
        <name>FAD</name>
        <dbReference type="ChEBI" id="CHEBI:57692"/>
    </cofactor>
</comment>
<comment type="similarity">
    <text evidence="2 6">Belongs to the GMC oxidoreductase family.</text>
</comment>
<evidence type="ECO:0000256" key="1">
    <source>
        <dbReference type="ARBA" id="ARBA00001974"/>
    </source>
</evidence>
<gene>
    <name evidence="9" type="ORF">D7S86_01000</name>
</gene>
<evidence type="ECO:0000256" key="3">
    <source>
        <dbReference type="ARBA" id="ARBA00022630"/>
    </source>
</evidence>
<dbReference type="PANTHER" id="PTHR11552">
    <property type="entry name" value="GLUCOSE-METHANOL-CHOLINE GMC OXIDOREDUCTASE"/>
    <property type="match status" value="1"/>
</dbReference>
<name>A0A494Y763_9BURK</name>
<evidence type="ECO:0000256" key="4">
    <source>
        <dbReference type="ARBA" id="ARBA00022827"/>
    </source>
</evidence>
<dbReference type="PROSITE" id="PS00624">
    <property type="entry name" value="GMC_OXRED_2"/>
    <property type="match status" value="1"/>
</dbReference>
<evidence type="ECO:0000313" key="9">
    <source>
        <dbReference type="EMBL" id="RKP58559.1"/>
    </source>
</evidence>
<evidence type="ECO:0000313" key="10">
    <source>
        <dbReference type="Proteomes" id="UP000270342"/>
    </source>
</evidence>
<feature type="binding site" evidence="5">
    <location>
        <begin position="99"/>
        <end position="102"/>
    </location>
    <ligand>
        <name>FAD</name>
        <dbReference type="ChEBI" id="CHEBI:57692"/>
    </ligand>
</feature>
<proteinExistence type="inferred from homology"/>
<evidence type="ECO:0000256" key="6">
    <source>
        <dbReference type="RuleBase" id="RU003968"/>
    </source>
</evidence>
<dbReference type="PROSITE" id="PS00623">
    <property type="entry name" value="GMC_OXRED_1"/>
    <property type="match status" value="1"/>
</dbReference>
<feature type="domain" description="Glucose-methanol-choline oxidoreductase N-terminal" evidence="8">
    <location>
        <begin position="260"/>
        <end position="274"/>
    </location>
</feature>
<keyword evidence="3 6" id="KW-0285">Flavoprotein</keyword>
<dbReference type="OrthoDB" id="9785276at2"/>
<dbReference type="Gene3D" id="3.30.560.10">
    <property type="entry name" value="Glucose Oxidase, domain 3"/>
    <property type="match status" value="1"/>
</dbReference>
<comment type="caution">
    <text evidence="9">The sequence shown here is derived from an EMBL/GenBank/DDBJ whole genome shotgun (WGS) entry which is preliminary data.</text>
</comment>
<dbReference type="Pfam" id="PF00732">
    <property type="entry name" value="GMC_oxred_N"/>
    <property type="match status" value="1"/>
</dbReference>
<accession>A0A494Y763</accession>
<dbReference type="GO" id="GO:0016614">
    <property type="term" value="F:oxidoreductase activity, acting on CH-OH group of donors"/>
    <property type="evidence" value="ECO:0007669"/>
    <property type="project" value="InterPro"/>
</dbReference>